<protein>
    <submittedName>
        <fullName evidence="3">SAM-dependent methyltransferase</fullName>
    </submittedName>
</protein>
<dbReference type="CDD" id="cd02440">
    <property type="entry name" value="AdoMet_MTases"/>
    <property type="match status" value="1"/>
</dbReference>
<evidence type="ECO:0000313" key="4">
    <source>
        <dbReference type="Proteomes" id="UP000630718"/>
    </source>
</evidence>
<feature type="domain" description="C-methyltransferase" evidence="2">
    <location>
        <begin position="244"/>
        <end position="400"/>
    </location>
</feature>
<evidence type="ECO:0000259" key="1">
    <source>
        <dbReference type="Pfam" id="PF08421"/>
    </source>
</evidence>
<dbReference type="Gene3D" id="3.40.50.150">
    <property type="entry name" value="Vaccinia Virus protein VP39"/>
    <property type="match status" value="1"/>
</dbReference>
<dbReference type="InterPro" id="IPR013630">
    <property type="entry name" value="Methyltransf_Zn-bd_dom_put"/>
</dbReference>
<dbReference type="Pfam" id="PF08421">
    <property type="entry name" value="Methyltransf_13"/>
    <property type="match status" value="1"/>
</dbReference>
<dbReference type="Gene3D" id="6.10.250.3100">
    <property type="match status" value="1"/>
</dbReference>
<dbReference type="InterPro" id="IPR029063">
    <property type="entry name" value="SAM-dependent_MTases_sf"/>
</dbReference>
<dbReference type="Gene3D" id="3.40.50.720">
    <property type="entry name" value="NAD(P)-binding Rossmann-like Domain"/>
    <property type="match status" value="1"/>
</dbReference>
<dbReference type="InterPro" id="IPR038576">
    <property type="entry name" value="Methyltransf_Zn-bd_dom_put_sf"/>
</dbReference>
<dbReference type="SUPFAM" id="SSF53335">
    <property type="entry name" value="S-adenosyl-L-methionine-dependent methyltransferases"/>
    <property type="match status" value="1"/>
</dbReference>
<name>A0A919AJL3_9ACTN</name>
<sequence>MVQCRICGGPVDEFIDFGRQPVSDSFVTPETAGSEYFFRLAAGFCTECTMVQLIEEVPREQMFHEDYPYRSAGSVVMREHFEKYANQLLGGELTGRDPFVVEIGSNDGTMLKTIGRAGVRHLGVDPSAQVAEFARAEGVRVRTDFFQETSAREIAEADGPADVIFSANTFSHIAYIDSVLRGVDTLLAPDGIFVIEDRYLGSIIAQNAFDQVYDEHFYLFSVGSVRTMARRHGFELADVQPLSVHGGSMRYTIARPGRRPVSTAVTEHIEREREAGLGRPETYHRFAEHARTSCRDLVQLLTELRAQGRSVVGYGATAKSATVLNHCGIGTDLVPFICDNTPAKQGRLAPGAHIPVRSPEEFAKPYPDYALLFAWNHAEEIMAKEREFRAAGGKWILYVPEVHIV</sequence>
<gene>
    <name evidence="3" type="ORF">GCM10018772_37040</name>
</gene>
<evidence type="ECO:0000259" key="2">
    <source>
        <dbReference type="Pfam" id="PF08484"/>
    </source>
</evidence>
<dbReference type="GO" id="GO:0032259">
    <property type="term" value="P:methylation"/>
    <property type="evidence" value="ECO:0007669"/>
    <property type="project" value="UniProtKB-KW"/>
</dbReference>
<comment type="caution">
    <text evidence="3">The sequence shown here is derived from an EMBL/GenBank/DDBJ whole genome shotgun (WGS) entry which is preliminary data.</text>
</comment>
<accession>A0A919AJL3</accession>
<evidence type="ECO:0000313" key="3">
    <source>
        <dbReference type="EMBL" id="GHF08509.1"/>
    </source>
</evidence>
<reference evidence="3" key="2">
    <citation type="submission" date="2020-09" db="EMBL/GenBank/DDBJ databases">
        <authorList>
            <person name="Sun Q."/>
            <person name="Ohkuma M."/>
        </authorList>
    </citation>
    <scope>NUCLEOTIDE SEQUENCE</scope>
    <source>
        <strain evidence="3">JCM 4477</strain>
    </source>
</reference>
<dbReference type="InterPro" id="IPR013691">
    <property type="entry name" value="MeTrfase_14"/>
</dbReference>
<dbReference type="Gene3D" id="6.20.50.110">
    <property type="entry name" value="Methyltransferase, zinc-binding domain"/>
    <property type="match status" value="1"/>
</dbReference>
<proteinExistence type="predicted"/>
<dbReference type="AlphaFoldDB" id="A0A919AJL3"/>
<dbReference type="Proteomes" id="UP000630718">
    <property type="component" value="Unassembled WGS sequence"/>
</dbReference>
<dbReference type="PANTHER" id="PTHR43861:SF5">
    <property type="entry name" value="BLL5978 PROTEIN"/>
    <property type="match status" value="1"/>
</dbReference>
<feature type="domain" description="Methyltransferase putative zinc binding" evidence="1">
    <location>
        <begin position="4"/>
        <end position="63"/>
    </location>
</feature>
<dbReference type="PANTHER" id="PTHR43861">
    <property type="entry name" value="TRANS-ACONITATE 2-METHYLTRANSFERASE-RELATED"/>
    <property type="match status" value="1"/>
</dbReference>
<dbReference type="Pfam" id="PF13489">
    <property type="entry name" value="Methyltransf_23"/>
    <property type="match status" value="1"/>
</dbReference>
<reference evidence="3" key="1">
    <citation type="journal article" date="2014" name="Int. J. Syst. Evol. Microbiol.">
        <title>Complete genome sequence of Corynebacterium casei LMG S-19264T (=DSM 44701T), isolated from a smear-ripened cheese.</title>
        <authorList>
            <consortium name="US DOE Joint Genome Institute (JGI-PGF)"/>
            <person name="Walter F."/>
            <person name="Albersmeier A."/>
            <person name="Kalinowski J."/>
            <person name="Ruckert C."/>
        </authorList>
    </citation>
    <scope>NUCLEOTIDE SEQUENCE</scope>
    <source>
        <strain evidence="3">JCM 4477</strain>
    </source>
</reference>
<keyword evidence="4" id="KW-1185">Reference proteome</keyword>
<keyword evidence="3" id="KW-0808">Transferase</keyword>
<dbReference type="EMBL" id="BNBI01000007">
    <property type="protein sequence ID" value="GHF08509.1"/>
    <property type="molecule type" value="Genomic_DNA"/>
</dbReference>
<keyword evidence="3" id="KW-0489">Methyltransferase</keyword>
<organism evidence="3 4">
    <name type="scientific">Streptomyces fumanus</name>
    <dbReference type="NCBI Taxonomy" id="67302"/>
    <lineage>
        <taxon>Bacteria</taxon>
        <taxon>Bacillati</taxon>
        <taxon>Actinomycetota</taxon>
        <taxon>Actinomycetes</taxon>
        <taxon>Kitasatosporales</taxon>
        <taxon>Streptomycetaceae</taxon>
        <taxon>Streptomyces</taxon>
    </lineage>
</organism>
<dbReference type="Pfam" id="PF08484">
    <property type="entry name" value="Methyltransf_14"/>
    <property type="match status" value="1"/>
</dbReference>
<dbReference type="GO" id="GO:0008168">
    <property type="term" value="F:methyltransferase activity"/>
    <property type="evidence" value="ECO:0007669"/>
    <property type="project" value="UniProtKB-KW"/>
</dbReference>
<dbReference type="RefSeq" id="WP_190205393.1">
    <property type="nucleotide sequence ID" value="NZ_BNBI01000007.1"/>
</dbReference>
<dbReference type="GO" id="GO:0017000">
    <property type="term" value="P:antibiotic biosynthetic process"/>
    <property type="evidence" value="ECO:0007669"/>
    <property type="project" value="UniProtKB-ARBA"/>
</dbReference>